<dbReference type="Proteomes" id="UP000095347">
    <property type="component" value="Unassembled WGS sequence"/>
</dbReference>
<keyword evidence="2" id="KW-1185">Reference proteome</keyword>
<sequence length="68" mass="7817">MPTFEVIMYNEDVRKCLKEGDHHRQLSDDWGDSHYIEIKAENEDSALAKIETRYPASDGFVVEGISQT</sequence>
<protein>
    <submittedName>
        <fullName evidence="1">Uncharacterized protein</fullName>
    </submittedName>
</protein>
<gene>
    <name evidence="1" type="ORF">BEN30_13445</name>
</gene>
<dbReference type="AlphaFoldDB" id="A0A1E5Q5X5"/>
<evidence type="ECO:0000313" key="1">
    <source>
        <dbReference type="EMBL" id="OEJ66006.1"/>
    </source>
</evidence>
<name>A0A1E5Q5X5_9PROT</name>
<proteinExistence type="predicted"/>
<dbReference type="EMBL" id="MCGG01000042">
    <property type="protein sequence ID" value="OEJ66006.1"/>
    <property type="molecule type" value="Genomic_DNA"/>
</dbReference>
<accession>A0A1E5Q5X5</accession>
<reference evidence="2" key="1">
    <citation type="submission" date="2016-07" db="EMBL/GenBank/DDBJ databases">
        <authorList>
            <person name="Florea S."/>
            <person name="Webb J.S."/>
            <person name="Jaromczyk J."/>
            <person name="Schardl C.L."/>
        </authorList>
    </citation>
    <scope>NUCLEOTIDE SEQUENCE [LARGE SCALE GENOMIC DNA]</scope>
    <source>
        <strain evidence="2">MV-1</strain>
    </source>
</reference>
<dbReference type="RefSeq" id="WP_069958588.1">
    <property type="nucleotide sequence ID" value="NZ_MCGG01000042.1"/>
</dbReference>
<organism evidence="1 2">
    <name type="scientific">Magnetovibrio blakemorei</name>
    <dbReference type="NCBI Taxonomy" id="28181"/>
    <lineage>
        <taxon>Bacteria</taxon>
        <taxon>Pseudomonadati</taxon>
        <taxon>Pseudomonadota</taxon>
        <taxon>Alphaproteobacteria</taxon>
        <taxon>Rhodospirillales</taxon>
        <taxon>Magnetovibrionaceae</taxon>
        <taxon>Magnetovibrio</taxon>
    </lineage>
</organism>
<comment type="caution">
    <text evidence="1">The sequence shown here is derived from an EMBL/GenBank/DDBJ whole genome shotgun (WGS) entry which is preliminary data.</text>
</comment>
<evidence type="ECO:0000313" key="2">
    <source>
        <dbReference type="Proteomes" id="UP000095347"/>
    </source>
</evidence>
<dbReference type="OrthoDB" id="7365403at2"/>